<keyword evidence="2" id="KW-0560">Oxidoreductase</keyword>
<comment type="pathway">
    <text evidence="2">Carbohydrate biosynthesis; dTDP-L-rhamnose biosynthesis.</text>
</comment>
<comment type="similarity">
    <text evidence="1 2">Belongs to the dTDP-4-dehydrorhamnose reductase family.</text>
</comment>
<keyword evidence="5" id="KW-1185">Reference proteome</keyword>
<dbReference type="Proteomes" id="UP000198520">
    <property type="component" value="Unassembled WGS sequence"/>
</dbReference>
<organism evidence="4 5">
    <name type="scientific">Flavimobilis marinus</name>
    <dbReference type="NCBI Taxonomy" id="285351"/>
    <lineage>
        <taxon>Bacteria</taxon>
        <taxon>Bacillati</taxon>
        <taxon>Actinomycetota</taxon>
        <taxon>Actinomycetes</taxon>
        <taxon>Micrococcales</taxon>
        <taxon>Jonesiaceae</taxon>
        <taxon>Flavimobilis</taxon>
    </lineage>
</organism>
<accession>A0A1I2GL01</accession>
<evidence type="ECO:0000256" key="2">
    <source>
        <dbReference type="RuleBase" id="RU364082"/>
    </source>
</evidence>
<gene>
    <name evidence="4" type="ORF">SAMN04488035_1840</name>
</gene>
<evidence type="ECO:0000313" key="4">
    <source>
        <dbReference type="EMBL" id="SFF18142.1"/>
    </source>
</evidence>
<feature type="domain" description="RmlD-like substrate binding" evidence="3">
    <location>
        <begin position="1"/>
        <end position="274"/>
    </location>
</feature>
<dbReference type="EMBL" id="FONZ01000003">
    <property type="protein sequence ID" value="SFF18142.1"/>
    <property type="molecule type" value="Genomic_DNA"/>
</dbReference>
<protein>
    <recommendedName>
        <fullName evidence="2">dTDP-4-dehydrorhamnose reductase</fullName>
        <ecNumber evidence="2">1.1.1.133</ecNumber>
    </recommendedName>
</protein>
<dbReference type="STRING" id="285351.SAMN04488035_1840"/>
<dbReference type="UniPathway" id="UPA00124"/>
<dbReference type="InterPro" id="IPR036291">
    <property type="entry name" value="NAD(P)-bd_dom_sf"/>
</dbReference>
<dbReference type="InterPro" id="IPR029903">
    <property type="entry name" value="RmlD-like-bd"/>
</dbReference>
<name>A0A1I2GL01_9MICO</name>
<dbReference type="PANTHER" id="PTHR10491:SF4">
    <property type="entry name" value="METHIONINE ADENOSYLTRANSFERASE 2 SUBUNIT BETA"/>
    <property type="match status" value="1"/>
</dbReference>
<dbReference type="SUPFAM" id="SSF51735">
    <property type="entry name" value="NAD(P)-binding Rossmann-fold domains"/>
    <property type="match status" value="1"/>
</dbReference>
<dbReference type="Gene3D" id="3.90.25.10">
    <property type="entry name" value="UDP-galactose 4-epimerase, domain 1"/>
    <property type="match status" value="1"/>
</dbReference>
<dbReference type="AlphaFoldDB" id="A0A1I2GL01"/>
<dbReference type="Gene3D" id="3.40.50.720">
    <property type="entry name" value="NAD(P)-binding Rossmann-like Domain"/>
    <property type="match status" value="1"/>
</dbReference>
<dbReference type="GO" id="GO:0019305">
    <property type="term" value="P:dTDP-rhamnose biosynthetic process"/>
    <property type="evidence" value="ECO:0007669"/>
    <property type="project" value="UniProtKB-UniPathway"/>
</dbReference>
<dbReference type="NCBIfam" id="TIGR01214">
    <property type="entry name" value="rmlD"/>
    <property type="match status" value="1"/>
</dbReference>
<dbReference type="OrthoDB" id="9803892at2"/>
<comment type="function">
    <text evidence="2">Catalyzes the reduction of dTDP-6-deoxy-L-lyxo-4-hexulose to yield dTDP-L-rhamnose.</text>
</comment>
<proteinExistence type="inferred from homology"/>
<dbReference type="EC" id="1.1.1.133" evidence="2"/>
<dbReference type="GO" id="GO:0008831">
    <property type="term" value="F:dTDP-4-dehydrorhamnose reductase activity"/>
    <property type="evidence" value="ECO:0007669"/>
    <property type="project" value="UniProtKB-EC"/>
</dbReference>
<dbReference type="RefSeq" id="WP_093377679.1">
    <property type="nucleotide sequence ID" value="NZ_BNAN01000003.1"/>
</dbReference>
<evidence type="ECO:0000259" key="3">
    <source>
        <dbReference type="Pfam" id="PF04321"/>
    </source>
</evidence>
<keyword evidence="2" id="KW-0521">NADP</keyword>
<reference evidence="5" key="1">
    <citation type="submission" date="2016-10" db="EMBL/GenBank/DDBJ databases">
        <authorList>
            <person name="Varghese N."/>
            <person name="Submissions S."/>
        </authorList>
    </citation>
    <scope>NUCLEOTIDE SEQUENCE [LARGE SCALE GENOMIC DNA]</scope>
    <source>
        <strain evidence="5">DSM 19083</strain>
    </source>
</reference>
<dbReference type="Pfam" id="PF04321">
    <property type="entry name" value="RmlD_sub_bind"/>
    <property type="match status" value="1"/>
</dbReference>
<sequence length="288" mass="29936">MRWLVAGGAGMLGQDVVDVARQAGHAITVSDRAELDITDAAACREAVAGFDVVVNCAAWTAVDDAETNEGAAFDVNAVGPANLARAASEHHARLVQVSTDYVFAGDATSPYAEDAPVRPASAYGRTKAAGEWGVLAAGAHHVIVRTAWLYGAGGASFPRTIVRAGRARGALGVVSDQVGQPTWTADLADLILRMVDAEVPGGIYHGTSSGVASWYDFARAAVESAGMDPAIVSATTSAEFTRPAPRPAYSVLGHDRLVAAGVEPIAPWHERWSAAASDDRFRSEVLGD</sequence>
<dbReference type="GO" id="GO:0005829">
    <property type="term" value="C:cytosol"/>
    <property type="evidence" value="ECO:0007669"/>
    <property type="project" value="TreeGrafter"/>
</dbReference>
<evidence type="ECO:0000256" key="1">
    <source>
        <dbReference type="ARBA" id="ARBA00010944"/>
    </source>
</evidence>
<dbReference type="CDD" id="cd05254">
    <property type="entry name" value="dTDP_HR_like_SDR_e"/>
    <property type="match status" value="1"/>
</dbReference>
<dbReference type="InterPro" id="IPR005913">
    <property type="entry name" value="dTDP_dehydrorham_reduct"/>
</dbReference>
<dbReference type="PANTHER" id="PTHR10491">
    <property type="entry name" value="DTDP-4-DEHYDRORHAMNOSE REDUCTASE"/>
    <property type="match status" value="1"/>
</dbReference>
<evidence type="ECO:0000313" key="5">
    <source>
        <dbReference type="Proteomes" id="UP000198520"/>
    </source>
</evidence>